<dbReference type="RefSeq" id="WP_110922637.1">
    <property type="nucleotide sequence ID" value="NZ_QJSU01000003.1"/>
</dbReference>
<dbReference type="InterPro" id="IPR000889">
    <property type="entry name" value="Glutathione_peroxidase"/>
</dbReference>
<keyword evidence="8" id="KW-1185">Reference proteome</keyword>
<dbReference type="AlphaFoldDB" id="A0A2V4V0Q3"/>
<dbReference type="GO" id="GO:0004601">
    <property type="term" value="F:peroxidase activity"/>
    <property type="evidence" value="ECO:0007669"/>
    <property type="project" value="UniProtKB-KW"/>
</dbReference>
<dbReference type="PROSITE" id="PS51352">
    <property type="entry name" value="THIOREDOXIN_2"/>
    <property type="match status" value="1"/>
</dbReference>
<proteinExistence type="inferred from homology"/>
<organism evidence="7 8">
    <name type="scientific">Psychrobacter fozii</name>
    <dbReference type="NCBI Taxonomy" id="198480"/>
    <lineage>
        <taxon>Bacteria</taxon>
        <taxon>Pseudomonadati</taxon>
        <taxon>Pseudomonadota</taxon>
        <taxon>Gammaproteobacteria</taxon>
        <taxon>Moraxellales</taxon>
        <taxon>Moraxellaceae</taxon>
        <taxon>Psychrobacter</taxon>
    </lineage>
</organism>
<dbReference type="Pfam" id="PF00255">
    <property type="entry name" value="GSHPx"/>
    <property type="match status" value="1"/>
</dbReference>
<dbReference type="PRINTS" id="PR01011">
    <property type="entry name" value="GLUTPROXDASE"/>
</dbReference>
<protein>
    <recommendedName>
        <fullName evidence="5">Glutathione peroxidase</fullName>
    </recommendedName>
</protein>
<dbReference type="OrthoDB" id="9785502at2"/>
<dbReference type="SUPFAM" id="SSF52833">
    <property type="entry name" value="Thioredoxin-like"/>
    <property type="match status" value="1"/>
</dbReference>
<dbReference type="FunFam" id="3.40.30.10:FF:000010">
    <property type="entry name" value="Glutathione peroxidase"/>
    <property type="match status" value="1"/>
</dbReference>
<dbReference type="Gene3D" id="3.40.30.10">
    <property type="entry name" value="Glutaredoxin"/>
    <property type="match status" value="1"/>
</dbReference>
<dbReference type="InterPro" id="IPR036249">
    <property type="entry name" value="Thioredoxin-like_sf"/>
</dbReference>
<reference evidence="7 8" key="1">
    <citation type="submission" date="2018-06" db="EMBL/GenBank/DDBJ databases">
        <title>Genomic Encyclopedia of Type Strains, Phase III (KMG-III): the genomes of soil and plant-associated and newly described type strains.</title>
        <authorList>
            <person name="Whitman W."/>
        </authorList>
    </citation>
    <scope>NUCLEOTIDE SEQUENCE [LARGE SCALE GENOMIC DNA]</scope>
    <source>
        <strain evidence="7 8">CECT 5889</strain>
    </source>
</reference>
<dbReference type="EMBL" id="QJSU01000003">
    <property type="protein sequence ID" value="PYE39642.1"/>
    <property type="molecule type" value="Genomic_DNA"/>
</dbReference>
<dbReference type="Proteomes" id="UP000247746">
    <property type="component" value="Unassembled WGS sequence"/>
</dbReference>
<evidence type="ECO:0000256" key="5">
    <source>
        <dbReference type="RuleBase" id="RU000499"/>
    </source>
</evidence>
<evidence type="ECO:0000256" key="4">
    <source>
        <dbReference type="PIRSR" id="PIRSR000303-1"/>
    </source>
</evidence>
<dbReference type="CDD" id="cd00340">
    <property type="entry name" value="GSH_Peroxidase"/>
    <property type="match status" value="1"/>
</dbReference>
<evidence type="ECO:0000313" key="8">
    <source>
        <dbReference type="Proteomes" id="UP000247746"/>
    </source>
</evidence>
<evidence type="ECO:0000256" key="2">
    <source>
        <dbReference type="ARBA" id="ARBA00022559"/>
    </source>
</evidence>
<evidence type="ECO:0000256" key="3">
    <source>
        <dbReference type="ARBA" id="ARBA00023002"/>
    </source>
</evidence>
<feature type="domain" description="Thioredoxin" evidence="6">
    <location>
        <begin position="1"/>
        <end position="159"/>
    </location>
</feature>
<dbReference type="InterPro" id="IPR029760">
    <property type="entry name" value="GPX_CS"/>
</dbReference>
<dbReference type="InterPro" id="IPR013766">
    <property type="entry name" value="Thioredoxin_domain"/>
</dbReference>
<sequence>MNAIYDFTAERMDGSSQAFSDYQDKVLLIVNTASKCGFTPQFEGLESLYQQYKDQGLVVIGFPCNQFGSQDPGSNDEIGAFCQKNYGVSFPMMAKVDVNGEDAHPIYEWLKEQKGGVLTDGIKWNFTKFLVDSKGQVIDRYAPTTKPEAIKNDIEQALANK</sequence>
<dbReference type="InterPro" id="IPR029759">
    <property type="entry name" value="GPX_AS"/>
</dbReference>
<dbReference type="PANTHER" id="PTHR11592:SF78">
    <property type="entry name" value="GLUTATHIONE PEROXIDASE"/>
    <property type="match status" value="1"/>
</dbReference>
<evidence type="ECO:0000313" key="7">
    <source>
        <dbReference type="EMBL" id="PYE39642.1"/>
    </source>
</evidence>
<feature type="active site" evidence="4">
    <location>
        <position position="36"/>
    </location>
</feature>
<comment type="caution">
    <text evidence="7">The sequence shown here is derived from an EMBL/GenBank/DDBJ whole genome shotgun (WGS) entry which is preliminary data.</text>
</comment>
<name>A0A2V4V0Q3_9GAMM</name>
<keyword evidence="2 5" id="KW-0575">Peroxidase</keyword>
<accession>A0A2V4V0Q3</accession>
<dbReference type="GO" id="GO:0034599">
    <property type="term" value="P:cellular response to oxidative stress"/>
    <property type="evidence" value="ECO:0007669"/>
    <property type="project" value="TreeGrafter"/>
</dbReference>
<evidence type="ECO:0000256" key="1">
    <source>
        <dbReference type="ARBA" id="ARBA00006926"/>
    </source>
</evidence>
<gene>
    <name evidence="7" type="ORF">DFP82_10385</name>
</gene>
<dbReference type="PROSITE" id="PS00763">
    <property type="entry name" value="GLUTATHIONE_PEROXID_2"/>
    <property type="match status" value="1"/>
</dbReference>
<dbReference type="PROSITE" id="PS00460">
    <property type="entry name" value="GLUTATHIONE_PEROXID_1"/>
    <property type="match status" value="1"/>
</dbReference>
<dbReference type="PROSITE" id="PS51355">
    <property type="entry name" value="GLUTATHIONE_PEROXID_3"/>
    <property type="match status" value="1"/>
</dbReference>
<dbReference type="PANTHER" id="PTHR11592">
    <property type="entry name" value="GLUTATHIONE PEROXIDASE"/>
    <property type="match status" value="1"/>
</dbReference>
<comment type="similarity">
    <text evidence="1 5">Belongs to the glutathione peroxidase family.</text>
</comment>
<keyword evidence="3 5" id="KW-0560">Oxidoreductase</keyword>
<evidence type="ECO:0000259" key="6">
    <source>
        <dbReference type="PROSITE" id="PS51352"/>
    </source>
</evidence>
<dbReference type="PIRSF" id="PIRSF000303">
    <property type="entry name" value="Glutathion_perox"/>
    <property type="match status" value="1"/>
</dbReference>